<feature type="signal peptide" evidence="1">
    <location>
        <begin position="1"/>
        <end position="29"/>
    </location>
</feature>
<keyword evidence="1" id="KW-0732">Signal</keyword>
<feature type="chain" id="PRO_5032848916" evidence="1">
    <location>
        <begin position="30"/>
        <end position="68"/>
    </location>
</feature>
<reference evidence="2" key="1">
    <citation type="submission" date="2017-07" db="EMBL/GenBank/DDBJ databases">
        <title>Taro Niue Genome Assembly and Annotation.</title>
        <authorList>
            <person name="Atibalentja N."/>
            <person name="Keating K."/>
            <person name="Fields C.J."/>
        </authorList>
    </citation>
    <scope>NUCLEOTIDE SEQUENCE</scope>
    <source>
        <strain evidence="2">Niue_2</strain>
        <tissue evidence="2">Leaf</tissue>
    </source>
</reference>
<dbReference type="EMBL" id="NMUH01003503">
    <property type="protein sequence ID" value="MQM05937.1"/>
    <property type="molecule type" value="Genomic_DNA"/>
</dbReference>
<dbReference type="Proteomes" id="UP000652761">
    <property type="component" value="Unassembled WGS sequence"/>
</dbReference>
<evidence type="ECO:0000256" key="1">
    <source>
        <dbReference type="SAM" id="SignalP"/>
    </source>
</evidence>
<dbReference type="AlphaFoldDB" id="A0A843WER7"/>
<keyword evidence="3" id="KW-1185">Reference proteome</keyword>
<gene>
    <name evidence="2" type="ORF">Taro_038753</name>
</gene>
<name>A0A843WER7_COLES</name>
<comment type="caution">
    <text evidence="2">The sequence shown here is derived from an EMBL/GenBank/DDBJ whole genome shotgun (WGS) entry which is preliminary data.</text>
</comment>
<proteinExistence type="predicted"/>
<protein>
    <submittedName>
        <fullName evidence="2">Uncharacterized protein</fullName>
    </submittedName>
</protein>
<organism evidence="2 3">
    <name type="scientific">Colocasia esculenta</name>
    <name type="common">Wild taro</name>
    <name type="synonym">Arum esculentum</name>
    <dbReference type="NCBI Taxonomy" id="4460"/>
    <lineage>
        <taxon>Eukaryota</taxon>
        <taxon>Viridiplantae</taxon>
        <taxon>Streptophyta</taxon>
        <taxon>Embryophyta</taxon>
        <taxon>Tracheophyta</taxon>
        <taxon>Spermatophyta</taxon>
        <taxon>Magnoliopsida</taxon>
        <taxon>Liliopsida</taxon>
        <taxon>Araceae</taxon>
        <taxon>Aroideae</taxon>
        <taxon>Colocasieae</taxon>
        <taxon>Colocasia</taxon>
    </lineage>
</organism>
<evidence type="ECO:0000313" key="3">
    <source>
        <dbReference type="Proteomes" id="UP000652761"/>
    </source>
</evidence>
<accession>A0A843WER7</accession>
<sequence length="68" mass="6801">MTPRASVPLAGVLLVALLLVASDLSAAAATGLADKAAAVVGESKVVHGCRHGCCGVFRGRCIRCCPPL</sequence>
<evidence type="ECO:0000313" key="2">
    <source>
        <dbReference type="EMBL" id="MQM05937.1"/>
    </source>
</evidence>